<accession>A0A7Y0EV02</accession>
<keyword evidence="2" id="KW-0732">Signal</keyword>
<evidence type="ECO:0000313" key="4">
    <source>
        <dbReference type="Proteomes" id="UP000529710"/>
    </source>
</evidence>
<gene>
    <name evidence="3" type="ORF">G1C98_1214</name>
</gene>
<feature type="signal peptide" evidence="2">
    <location>
        <begin position="1"/>
        <end position="31"/>
    </location>
</feature>
<evidence type="ECO:0000256" key="1">
    <source>
        <dbReference type="SAM" id="MobiDB-lite"/>
    </source>
</evidence>
<name>A0A7Y0EV02_9BIFI</name>
<evidence type="ECO:0000256" key="2">
    <source>
        <dbReference type="SAM" id="SignalP"/>
    </source>
</evidence>
<sequence length="258" mass="28325">MKIMWHKVFTAVAIAVCVGVCLSGCSTPGAAKNKGADSNASSSSSSSASAPQSAEGSDRQHYASSLKAYAEWMLKSDDDIRKDSNSTQIPMSDAQRDIINRAIANEGKVSRADYEQSWMNFRSCIMNRGWTDPKPTAYGGFYAVPSMNEEGMSKTQDEKLVSDLNFCSISENTNTDQLYRTQESNPELSTDSDQLLVNCLIQKKVAPTSYTKEQFSKDWSSDSAPAFFSSAEAQECFTLYQYGVANAQDADSYWKPLG</sequence>
<feature type="region of interest" description="Disordered" evidence="1">
    <location>
        <begin position="32"/>
        <end position="60"/>
    </location>
</feature>
<feature type="compositionally biased region" description="Low complexity" evidence="1">
    <location>
        <begin position="32"/>
        <end position="55"/>
    </location>
</feature>
<proteinExistence type="predicted"/>
<keyword evidence="4" id="KW-1185">Reference proteome</keyword>
<feature type="chain" id="PRO_5038539117" description="Lipoprotein" evidence="2">
    <location>
        <begin position="32"/>
        <end position="258"/>
    </location>
</feature>
<reference evidence="3 4" key="1">
    <citation type="submission" date="2020-02" db="EMBL/GenBank/DDBJ databases">
        <title>Characterization of phylogenetic diversity of novel bifidobacterial species isolated in Czech ZOOs.</title>
        <authorList>
            <person name="Lugli G.A."/>
            <person name="Vera N.B."/>
            <person name="Ventura M."/>
        </authorList>
    </citation>
    <scope>NUCLEOTIDE SEQUENCE [LARGE SCALE GENOMIC DNA]</scope>
    <source>
        <strain evidence="3 4">DSM 109960</strain>
    </source>
</reference>
<protein>
    <recommendedName>
        <fullName evidence="5">Lipoprotein</fullName>
    </recommendedName>
</protein>
<dbReference type="Proteomes" id="UP000529710">
    <property type="component" value="Unassembled WGS sequence"/>
</dbReference>
<evidence type="ECO:0000313" key="3">
    <source>
        <dbReference type="EMBL" id="NMM96478.1"/>
    </source>
</evidence>
<dbReference type="EMBL" id="JAAIIF010000009">
    <property type="protein sequence ID" value="NMM96478.1"/>
    <property type="molecule type" value="Genomic_DNA"/>
</dbReference>
<organism evidence="3 4">
    <name type="scientific">Bifidobacterium erythrocebi</name>
    <dbReference type="NCBI Taxonomy" id="2675325"/>
    <lineage>
        <taxon>Bacteria</taxon>
        <taxon>Bacillati</taxon>
        <taxon>Actinomycetota</taxon>
        <taxon>Actinomycetes</taxon>
        <taxon>Bifidobacteriales</taxon>
        <taxon>Bifidobacteriaceae</taxon>
        <taxon>Bifidobacterium</taxon>
    </lineage>
</organism>
<comment type="caution">
    <text evidence="3">The sequence shown here is derived from an EMBL/GenBank/DDBJ whole genome shotgun (WGS) entry which is preliminary data.</text>
</comment>
<dbReference type="AlphaFoldDB" id="A0A7Y0EV02"/>
<evidence type="ECO:0008006" key="5">
    <source>
        <dbReference type="Google" id="ProtNLM"/>
    </source>
</evidence>